<dbReference type="Pfam" id="PF13377">
    <property type="entry name" value="Peripla_BP_3"/>
    <property type="match status" value="1"/>
</dbReference>
<keyword evidence="2" id="KW-0238">DNA-binding</keyword>
<dbReference type="AlphaFoldDB" id="A0A0F4KWT0"/>
<dbReference type="Gene3D" id="3.40.50.2300">
    <property type="match status" value="2"/>
</dbReference>
<dbReference type="PANTHER" id="PTHR30146:SF153">
    <property type="entry name" value="LACTOSE OPERON REPRESSOR"/>
    <property type="match status" value="1"/>
</dbReference>
<feature type="domain" description="HTH lacI-type" evidence="4">
    <location>
        <begin position="19"/>
        <end position="57"/>
    </location>
</feature>
<dbReference type="InterPro" id="IPR028082">
    <property type="entry name" value="Peripla_BP_I"/>
</dbReference>
<dbReference type="Pfam" id="PF00356">
    <property type="entry name" value="LacI"/>
    <property type="match status" value="1"/>
</dbReference>
<dbReference type="Gene3D" id="1.10.260.40">
    <property type="entry name" value="lambda repressor-like DNA-binding domains"/>
    <property type="match status" value="1"/>
</dbReference>
<protein>
    <submittedName>
        <fullName evidence="5">Periplasmic binding protein/LacI transcriptional regulator</fullName>
    </submittedName>
</protein>
<proteinExistence type="predicted"/>
<evidence type="ECO:0000313" key="6">
    <source>
        <dbReference type="Proteomes" id="UP000033567"/>
    </source>
</evidence>
<dbReference type="CDD" id="cd01392">
    <property type="entry name" value="HTH_LacI"/>
    <property type="match status" value="1"/>
</dbReference>
<dbReference type="SMART" id="SM00354">
    <property type="entry name" value="HTH_LACI"/>
    <property type="match status" value="1"/>
</dbReference>
<dbReference type="InterPro" id="IPR010982">
    <property type="entry name" value="Lambda_DNA-bd_dom_sf"/>
</dbReference>
<keyword evidence="6" id="KW-1185">Reference proteome</keyword>
<dbReference type="Proteomes" id="UP000033567">
    <property type="component" value="Unassembled WGS sequence"/>
</dbReference>
<dbReference type="PANTHER" id="PTHR30146">
    <property type="entry name" value="LACI-RELATED TRANSCRIPTIONAL REPRESSOR"/>
    <property type="match status" value="1"/>
</dbReference>
<evidence type="ECO:0000256" key="3">
    <source>
        <dbReference type="ARBA" id="ARBA00023163"/>
    </source>
</evidence>
<keyword evidence="3" id="KW-0804">Transcription</keyword>
<name>A0A0F4KWT0_9BIFI</name>
<comment type="caution">
    <text evidence="5">The sequence shown here is derived from an EMBL/GenBank/DDBJ whole genome shotgun (WGS) entry which is preliminary data.</text>
</comment>
<dbReference type="SUPFAM" id="SSF47413">
    <property type="entry name" value="lambda repressor-like DNA-binding domains"/>
    <property type="match status" value="1"/>
</dbReference>
<dbReference type="GO" id="GO:0000976">
    <property type="term" value="F:transcription cis-regulatory region binding"/>
    <property type="evidence" value="ECO:0007669"/>
    <property type="project" value="TreeGrafter"/>
</dbReference>
<reference evidence="5 6" key="1">
    <citation type="submission" date="2014-12" db="EMBL/GenBank/DDBJ databases">
        <title>Comparative genomics of the lactic acid bacteria isolated from the honey bee gut.</title>
        <authorList>
            <person name="Ellegaard K.M."/>
            <person name="Tamarit D."/>
            <person name="Javelind E."/>
            <person name="Olofsson T."/>
            <person name="Andersson S.G."/>
            <person name="Vasquez A."/>
        </authorList>
    </citation>
    <scope>NUCLEOTIDE SEQUENCE [LARGE SCALE GENOMIC DNA]</scope>
    <source>
        <strain evidence="5 6">Bin7</strain>
    </source>
</reference>
<evidence type="ECO:0000256" key="2">
    <source>
        <dbReference type="ARBA" id="ARBA00023125"/>
    </source>
</evidence>
<accession>A0A0F4KWT0</accession>
<dbReference type="PATRIC" id="fig|1684.5.peg.1197"/>
<dbReference type="GO" id="GO:0003700">
    <property type="term" value="F:DNA-binding transcription factor activity"/>
    <property type="evidence" value="ECO:0007669"/>
    <property type="project" value="TreeGrafter"/>
</dbReference>
<evidence type="ECO:0000259" key="4">
    <source>
        <dbReference type="PROSITE" id="PS50932"/>
    </source>
</evidence>
<dbReference type="PROSITE" id="PS50932">
    <property type="entry name" value="HTH_LACI_2"/>
    <property type="match status" value="1"/>
</dbReference>
<dbReference type="EMBL" id="JWMF01000007">
    <property type="protein sequence ID" value="KJY50444.1"/>
    <property type="molecule type" value="Genomic_DNA"/>
</dbReference>
<evidence type="ECO:0000256" key="1">
    <source>
        <dbReference type="ARBA" id="ARBA00023015"/>
    </source>
</evidence>
<dbReference type="SUPFAM" id="SSF53822">
    <property type="entry name" value="Periplasmic binding protein-like I"/>
    <property type="match status" value="1"/>
</dbReference>
<evidence type="ECO:0000313" key="5">
    <source>
        <dbReference type="EMBL" id="KJY50444.1"/>
    </source>
</evidence>
<gene>
    <name evidence="5" type="ORF">JF70_11390</name>
</gene>
<dbReference type="InterPro" id="IPR046335">
    <property type="entry name" value="LacI/GalR-like_sensor"/>
</dbReference>
<keyword evidence="1" id="KW-0805">Transcription regulation</keyword>
<dbReference type="InterPro" id="IPR000843">
    <property type="entry name" value="HTH_LacI"/>
</dbReference>
<organism evidence="5 6">
    <name type="scientific">Bifidobacterium mellis</name>
    <dbReference type="NCBI Taxonomy" id="1293823"/>
    <lineage>
        <taxon>Bacteria</taxon>
        <taxon>Bacillati</taxon>
        <taxon>Actinomycetota</taxon>
        <taxon>Actinomycetes</taxon>
        <taxon>Bifidobacteriales</taxon>
        <taxon>Bifidobacteriaceae</taxon>
        <taxon>Bifidobacterium</taxon>
    </lineage>
</organism>
<sequence length="356" mass="38737">MERTHMARQEPGNPHVGAIAEQLGISASTVSKVINGRPGVAAKTRRRVEKALADEGYAHPLVSTKIAQTIELVVDYIANNGTIEMIRYASKWALDAGLALTVTQTDHQRRAEECLRGIIDRNPLGVITQMSSIDQEGKNVLKARGIPLVAVDPVDLVSDEDMSITLDNWTGGYQAAKCLLDAGHRRIGVIAGPANVQSAQARLAGYRAALAAIGAGLPSNMVQQGDYLPDRGYQAACDLLDRAHRPTAILACNDLTAVNIYRAARERGLEPGQDLSVVGFDNVYPSSYLMPALTTVDQPFDLMARMAVGMILDARQGKEFQRHVVMPTRLVSRHSVVNLTRARRLRSEDRVQESAQ</sequence>